<dbReference type="Gene3D" id="3.30.40.10">
    <property type="entry name" value="Zinc/RING finger domain, C3HC4 (zinc finger)"/>
    <property type="match status" value="1"/>
</dbReference>
<evidence type="ECO:0000256" key="1">
    <source>
        <dbReference type="ARBA" id="ARBA00022723"/>
    </source>
</evidence>
<dbReference type="GO" id="GO:0006357">
    <property type="term" value="P:regulation of transcription by RNA polymerase II"/>
    <property type="evidence" value="ECO:0007669"/>
    <property type="project" value="TreeGrafter"/>
</dbReference>
<dbReference type="InterPro" id="IPR004595">
    <property type="entry name" value="TFIIH_C1-like_dom"/>
</dbReference>
<organism evidence="4 5">
    <name type="scientific">Tritrichomonas foetus</name>
    <dbReference type="NCBI Taxonomy" id="1144522"/>
    <lineage>
        <taxon>Eukaryota</taxon>
        <taxon>Metamonada</taxon>
        <taxon>Parabasalia</taxon>
        <taxon>Tritrichomonadida</taxon>
        <taxon>Tritrichomonadidae</taxon>
        <taxon>Tritrichomonas</taxon>
    </lineage>
</organism>
<dbReference type="Pfam" id="PF04056">
    <property type="entry name" value="Ssl1"/>
    <property type="match status" value="1"/>
</dbReference>
<gene>
    <name evidence="4" type="ORF">TRFO_40529</name>
</gene>
<evidence type="ECO:0000313" key="5">
    <source>
        <dbReference type="Proteomes" id="UP000179807"/>
    </source>
</evidence>
<dbReference type="PANTHER" id="PTHR12695:SF2">
    <property type="entry name" value="GENERAL TRANSCRIPTION FACTOR IIH SUBUNIT 2-RELATED"/>
    <property type="match status" value="1"/>
</dbReference>
<dbReference type="AlphaFoldDB" id="A0A1J4J7F4"/>
<dbReference type="PANTHER" id="PTHR12695">
    <property type="entry name" value="GENERAL TRANSCRIPTION FACTOR IIH SUBUNIT 2"/>
    <property type="match status" value="1"/>
</dbReference>
<dbReference type="GeneID" id="94847964"/>
<dbReference type="Gene3D" id="3.40.50.410">
    <property type="entry name" value="von Willebrand factor, type A domain"/>
    <property type="match status" value="1"/>
</dbReference>
<dbReference type="InterPro" id="IPR046349">
    <property type="entry name" value="C1-like_sf"/>
</dbReference>
<dbReference type="GO" id="GO:0006351">
    <property type="term" value="P:DNA-templated transcription"/>
    <property type="evidence" value="ECO:0007669"/>
    <property type="project" value="InterPro"/>
</dbReference>
<keyword evidence="1" id="KW-0479">Metal-binding</keyword>
<dbReference type="RefSeq" id="XP_068346277.1">
    <property type="nucleotide sequence ID" value="XM_068513260.1"/>
</dbReference>
<dbReference type="SUPFAM" id="SSF53300">
    <property type="entry name" value="vWA-like"/>
    <property type="match status" value="1"/>
</dbReference>
<dbReference type="OrthoDB" id="284275at2759"/>
<protein>
    <submittedName>
        <fullName evidence="4">General transcription factor IIH subunit 2</fullName>
    </submittedName>
</protein>
<dbReference type="EMBL" id="MLAK01001428">
    <property type="protein sequence ID" value="OHS93140.1"/>
    <property type="molecule type" value="Genomic_DNA"/>
</dbReference>
<evidence type="ECO:0000259" key="3">
    <source>
        <dbReference type="SMART" id="SM01047"/>
    </source>
</evidence>
<proteinExistence type="predicted"/>
<dbReference type="GO" id="GO:0000439">
    <property type="term" value="C:transcription factor TFIIH core complex"/>
    <property type="evidence" value="ECO:0007669"/>
    <property type="project" value="InterPro"/>
</dbReference>
<evidence type="ECO:0000256" key="2">
    <source>
        <dbReference type="ARBA" id="ARBA00022833"/>
    </source>
</evidence>
<reference evidence="4" key="1">
    <citation type="submission" date="2016-10" db="EMBL/GenBank/DDBJ databases">
        <authorList>
            <person name="Benchimol M."/>
            <person name="Almeida L.G."/>
            <person name="Vasconcelos A.T."/>
            <person name="Perreira-Neves A."/>
            <person name="Rosa I.A."/>
            <person name="Tasca T."/>
            <person name="Bogo M.R."/>
            <person name="de Souza W."/>
        </authorList>
    </citation>
    <scope>NUCLEOTIDE SEQUENCE [LARGE SCALE GENOMIC DNA]</scope>
    <source>
        <strain evidence="4">K</strain>
    </source>
</reference>
<keyword evidence="2" id="KW-0862">Zinc</keyword>
<dbReference type="InterPro" id="IPR036465">
    <property type="entry name" value="vWFA_dom_sf"/>
</dbReference>
<dbReference type="InterPro" id="IPR012170">
    <property type="entry name" value="TFIIH_SSL1/p44"/>
</dbReference>
<dbReference type="VEuPathDB" id="TrichDB:TRFO_40529"/>
<dbReference type="SMART" id="SM01047">
    <property type="entry name" value="C1_4"/>
    <property type="match status" value="1"/>
</dbReference>
<dbReference type="GO" id="GO:0005675">
    <property type="term" value="C:transcription factor TFIIH holo complex"/>
    <property type="evidence" value="ECO:0007669"/>
    <property type="project" value="TreeGrafter"/>
</dbReference>
<dbReference type="InterPro" id="IPR013083">
    <property type="entry name" value="Znf_RING/FYVE/PHD"/>
</dbReference>
<name>A0A1J4J7F4_9EUKA</name>
<dbReference type="GO" id="GO:0008270">
    <property type="term" value="F:zinc ion binding"/>
    <property type="evidence" value="ECO:0007669"/>
    <property type="project" value="InterPro"/>
</dbReference>
<dbReference type="NCBIfam" id="TIGR00622">
    <property type="entry name" value="ssl1"/>
    <property type="match status" value="1"/>
</dbReference>
<dbReference type="SUPFAM" id="SSF57889">
    <property type="entry name" value="Cysteine-rich domain"/>
    <property type="match status" value="1"/>
</dbReference>
<dbReference type="InterPro" id="IPR007198">
    <property type="entry name" value="Ssl1-like"/>
</dbReference>
<accession>A0A1J4J7F4</accession>
<evidence type="ECO:0000313" key="4">
    <source>
        <dbReference type="EMBL" id="OHS93140.1"/>
    </source>
</evidence>
<keyword evidence="5" id="KW-1185">Reference proteome</keyword>
<sequence>MSSDEDLLENVQLKQTAHRWEHTGKTWDTLFQKDGQLVSIMKDGASWESQYQKKKNELKGKVRGLIRSLVVVIDLTEAGLAPLDFGMPRIRLITEELSSFISGYIDQNPLSQVSIVTTFNYKAQIQTPLCGDIKLHLNTLQHLTDITTAGEPSIYNALTVASNLLSTVPPYSTKEVLMIYGSLNSCDPQPFDSLLNLVTNNNKSPFKCTVSTIGLSSEIDILKKLAEATNGKYNIPLSKDHLTDLLNSHVLPPAWNDMTQRRRFIPFGFTRSVDEKPSFDLKKIYNEKSVPAPTSFCCPQCKTRVNALPTYCPCCSLLLMSPAHLTRSLQHLKPLDQFVQPKTGEKYGENSVFSEIASEIYHVCAACNSKLRNNEMPYICIHCRSTFCKACNGFIHDCLQVCPKCLEAQNLEE</sequence>
<dbReference type="GO" id="GO:0006289">
    <property type="term" value="P:nucleotide-excision repair"/>
    <property type="evidence" value="ECO:0007669"/>
    <property type="project" value="InterPro"/>
</dbReference>
<feature type="domain" description="TFIIH C1-like" evidence="3">
    <location>
        <begin position="363"/>
        <end position="407"/>
    </location>
</feature>
<dbReference type="Proteomes" id="UP000179807">
    <property type="component" value="Unassembled WGS sequence"/>
</dbReference>
<comment type="caution">
    <text evidence="4">The sequence shown here is derived from an EMBL/GenBank/DDBJ whole genome shotgun (WGS) entry which is preliminary data.</text>
</comment>